<dbReference type="InterPro" id="IPR001969">
    <property type="entry name" value="Aspartic_peptidase_AS"/>
</dbReference>
<feature type="disulfide bond" evidence="10">
    <location>
        <begin position="139"/>
        <end position="174"/>
    </location>
</feature>
<dbReference type="InterPro" id="IPR001461">
    <property type="entry name" value="Aspartic_peptidase_A1"/>
</dbReference>
<feature type="signal peptide" evidence="12">
    <location>
        <begin position="1"/>
        <end position="16"/>
    </location>
</feature>
<dbReference type="AlphaFoldDB" id="A0A914E2S7"/>
<dbReference type="GO" id="GO:0005576">
    <property type="term" value="C:extracellular region"/>
    <property type="evidence" value="ECO:0007669"/>
    <property type="project" value="UniProtKB-SubCell"/>
</dbReference>
<dbReference type="Proteomes" id="UP000887540">
    <property type="component" value="Unplaced"/>
</dbReference>
<dbReference type="GO" id="GO:0004190">
    <property type="term" value="F:aspartic-type endopeptidase activity"/>
    <property type="evidence" value="ECO:0007669"/>
    <property type="project" value="UniProtKB-KW"/>
</dbReference>
<dbReference type="SUPFAM" id="SSF50630">
    <property type="entry name" value="Acid proteases"/>
    <property type="match status" value="1"/>
</dbReference>
<evidence type="ECO:0000256" key="1">
    <source>
        <dbReference type="ARBA" id="ARBA00004613"/>
    </source>
</evidence>
<organism evidence="14 15">
    <name type="scientific">Acrobeloides nanus</name>
    <dbReference type="NCBI Taxonomy" id="290746"/>
    <lineage>
        <taxon>Eukaryota</taxon>
        <taxon>Metazoa</taxon>
        <taxon>Ecdysozoa</taxon>
        <taxon>Nematoda</taxon>
        <taxon>Chromadorea</taxon>
        <taxon>Rhabditida</taxon>
        <taxon>Tylenchina</taxon>
        <taxon>Cephalobomorpha</taxon>
        <taxon>Cephaloboidea</taxon>
        <taxon>Cephalobidae</taxon>
        <taxon>Acrobeloides</taxon>
    </lineage>
</organism>
<keyword evidence="6 11" id="KW-0064">Aspartyl protease</keyword>
<dbReference type="Gene3D" id="2.40.70.10">
    <property type="entry name" value="Acid Proteases"/>
    <property type="match status" value="1"/>
</dbReference>
<accession>A0A914E2S7</accession>
<dbReference type="PRINTS" id="PR00792">
    <property type="entry name" value="PEPSIN"/>
</dbReference>
<dbReference type="Pfam" id="PF00026">
    <property type="entry name" value="Asp"/>
    <property type="match status" value="1"/>
</dbReference>
<evidence type="ECO:0000256" key="7">
    <source>
        <dbReference type="ARBA" id="ARBA00022801"/>
    </source>
</evidence>
<keyword evidence="5 12" id="KW-0732">Signal</keyword>
<comment type="similarity">
    <text evidence="2 11">Belongs to the peptidase A1 family.</text>
</comment>
<dbReference type="InterPro" id="IPR021109">
    <property type="entry name" value="Peptidase_aspartic_dom_sf"/>
</dbReference>
<comment type="subcellular location">
    <subcellularLocation>
        <location evidence="1">Secreted</location>
    </subcellularLocation>
</comment>
<evidence type="ECO:0000256" key="11">
    <source>
        <dbReference type="RuleBase" id="RU000454"/>
    </source>
</evidence>
<sequence>MRTLVLLVALVAGLSAMAIPKQKSGVFTIEMKSTPSLRAKLINKVHASMGGNGGLITYGALDTKNCDPTFNYVTLSSKTYWQFAVDAFSVGTYSIAKSQQVISDTGTSWLSGPQNGINYIIQATNAQYDAKYKIYTLPCTQTGLSDIVFTIGGMKYNIPSTEYVLDLGLGNGNCALTAFDFGGFGPQWILGDTFIRTYCNAYDVGGGRIGFSKAHHTSV</sequence>
<dbReference type="WBParaSite" id="ACRNAN_scaffold545.g13011.t1">
    <property type="protein sequence ID" value="ACRNAN_scaffold545.g13011.t1"/>
    <property type="gene ID" value="ACRNAN_scaffold545.g13011"/>
</dbReference>
<evidence type="ECO:0000313" key="14">
    <source>
        <dbReference type="Proteomes" id="UP000887540"/>
    </source>
</evidence>
<keyword evidence="7 11" id="KW-0378">Hydrolase</keyword>
<evidence type="ECO:0000256" key="2">
    <source>
        <dbReference type="ARBA" id="ARBA00007447"/>
    </source>
</evidence>
<keyword evidence="3" id="KW-0964">Secreted</keyword>
<keyword evidence="14" id="KW-1185">Reference proteome</keyword>
<dbReference type="GO" id="GO:0005764">
    <property type="term" value="C:lysosome"/>
    <property type="evidence" value="ECO:0007669"/>
    <property type="project" value="TreeGrafter"/>
</dbReference>
<evidence type="ECO:0000256" key="10">
    <source>
        <dbReference type="PIRSR" id="PIRSR601461-2"/>
    </source>
</evidence>
<protein>
    <submittedName>
        <fullName evidence="15">Peptidase A1 domain-containing protein</fullName>
    </submittedName>
</protein>
<dbReference type="PANTHER" id="PTHR47966">
    <property type="entry name" value="BETA-SITE APP-CLEAVING ENZYME, ISOFORM A-RELATED"/>
    <property type="match status" value="1"/>
</dbReference>
<evidence type="ECO:0000256" key="12">
    <source>
        <dbReference type="SAM" id="SignalP"/>
    </source>
</evidence>
<reference evidence="15" key="1">
    <citation type="submission" date="2022-11" db="UniProtKB">
        <authorList>
            <consortium name="WormBaseParasite"/>
        </authorList>
    </citation>
    <scope>IDENTIFICATION</scope>
</reference>
<feature type="chain" id="PRO_5037363793" evidence="12">
    <location>
        <begin position="17"/>
        <end position="219"/>
    </location>
</feature>
<evidence type="ECO:0000256" key="9">
    <source>
        <dbReference type="ARBA" id="ARBA00023180"/>
    </source>
</evidence>
<name>A0A914E2S7_9BILA</name>
<dbReference type="GO" id="GO:0006508">
    <property type="term" value="P:proteolysis"/>
    <property type="evidence" value="ECO:0007669"/>
    <property type="project" value="UniProtKB-KW"/>
</dbReference>
<keyword evidence="9" id="KW-0325">Glycoprotein</keyword>
<evidence type="ECO:0000256" key="6">
    <source>
        <dbReference type="ARBA" id="ARBA00022750"/>
    </source>
</evidence>
<keyword evidence="8 10" id="KW-1015">Disulfide bond</keyword>
<dbReference type="InterPro" id="IPR033121">
    <property type="entry name" value="PEPTIDASE_A1"/>
</dbReference>
<dbReference type="PROSITE" id="PS51767">
    <property type="entry name" value="PEPTIDASE_A1"/>
    <property type="match status" value="1"/>
</dbReference>
<evidence type="ECO:0000256" key="3">
    <source>
        <dbReference type="ARBA" id="ARBA00022525"/>
    </source>
</evidence>
<feature type="domain" description="Peptidase A1" evidence="13">
    <location>
        <begin position="1"/>
        <end position="212"/>
    </location>
</feature>
<keyword evidence="4 11" id="KW-0645">Protease</keyword>
<evidence type="ECO:0000256" key="4">
    <source>
        <dbReference type="ARBA" id="ARBA00022670"/>
    </source>
</evidence>
<dbReference type="PROSITE" id="PS00141">
    <property type="entry name" value="ASP_PROTEASE"/>
    <property type="match status" value="1"/>
</dbReference>
<dbReference type="FunFam" id="2.40.70.10:FF:000058">
    <property type="entry name" value="ASpartyl Protease"/>
    <property type="match status" value="1"/>
</dbReference>
<evidence type="ECO:0000256" key="8">
    <source>
        <dbReference type="ARBA" id="ARBA00023157"/>
    </source>
</evidence>
<evidence type="ECO:0000256" key="5">
    <source>
        <dbReference type="ARBA" id="ARBA00022729"/>
    </source>
</evidence>
<dbReference type="PANTHER" id="PTHR47966:SF8">
    <property type="entry name" value="ASPARTIC PROTEASE 1-RELATED"/>
    <property type="match status" value="1"/>
</dbReference>
<evidence type="ECO:0000259" key="13">
    <source>
        <dbReference type="PROSITE" id="PS51767"/>
    </source>
</evidence>
<proteinExistence type="inferred from homology"/>
<evidence type="ECO:0000313" key="15">
    <source>
        <dbReference type="WBParaSite" id="ACRNAN_scaffold545.g13011.t1"/>
    </source>
</evidence>